<sequence length="33" mass="3712">MICVIGFGLLDISLSAILYLRQIQDDNLQDTMV</sequence>
<proteinExistence type="predicted"/>
<gene>
    <name evidence="1" type="ORF">C8R28_103742</name>
</gene>
<protein>
    <submittedName>
        <fullName evidence="1">Uncharacterized protein</fullName>
    </submittedName>
</protein>
<evidence type="ECO:0000313" key="2">
    <source>
        <dbReference type="Proteomes" id="UP000244110"/>
    </source>
</evidence>
<reference evidence="1 2" key="1">
    <citation type="submission" date="2018-04" db="EMBL/GenBank/DDBJ databases">
        <title>Active sludge and wastewater microbial communities from Klosterneuburg, Austria.</title>
        <authorList>
            <person name="Wagner M."/>
        </authorList>
    </citation>
    <scope>NUCLEOTIDE SEQUENCE [LARGE SCALE GENOMIC DNA]</scope>
    <source>
        <strain evidence="1 2">Nm4</strain>
    </source>
</reference>
<dbReference type="AlphaFoldDB" id="A0A2T5I9Z0"/>
<dbReference type="EMBL" id="QAOL01000037">
    <property type="protein sequence ID" value="PTQ80628.1"/>
    <property type="molecule type" value="Genomic_DNA"/>
</dbReference>
<accession>A0A2T5I9Z0</accession>
<evidence type="ECO:0000313" key="1">
    <source>
        <dbReference type="EMBL" id="PTQ80628.1"/>
    </source>
</evidence>
<dbReference type="Proteomes" id="UP000244110">
    <property type="component" value="Unassembled WGS sequence"/>
</dbReference>
<comment type="caution">
    <text evidence="1">The sequence shown here is derived from an EMBL/GenBank/DDBJ whole genome shotgun (WGS) entry which is preliminary data.</text>
</comment>
<name>A0A2T5I9Z0_9PROT</name>
<organism evidence="1 2">
    <name type="scientific">Nitrosomonas ureae</name>
    <dbReference type="NCBI Taxonomy" id="44577"/>
    <lineage>
        <taxon>Bacteria</taxon>
        <taxon>Pseudomonadati</taxon>
        <taxon>Pseudomonadota</taxon>
        <taxon>Betaproteobacteria</taxon>
        <taxon>Nitrosomonadales</taxon>
        <taxon>Nitrosomonadaceae</taxon>
        <taxon>Nitrosomonas</taxon>
    </lineage>
</organism>